<dbReference type="Pfam" id="PF04857">
    <property type="entry name" value="CAF1"/>
    <property type="match status" value="1"/>
</dbReference>
<dbReference type="InterPro" id="IPR036397">
    <property type="entry name" value="RNaseH_sf"/>
</dbReference>
<reference evidence="2 3" key="1">
    <citation type="journal article" date="2013" name="PLoS Genet.">
        <title>Genomic mechanisms accounting for the adaptation to parasitism in nematode-trapping fungi.</title>
        <authorList>
            <person name="Meerupati T."/>
            <person name="Andersson K.M."/>
            <person name="Friman E."/>
            <person name="Kumar D."/>
            <person name="Tunlid A."/>
            <person name="Ahren D."/>
        </authorList>
    </citation>
    <scope>NUCLEOTIDE SEQUENCE [LARGE SCALE GENOMIC DNA]</scope>
    <source>
        <strain evidence="2 3">CBS 200.50</strain>
    </source>
</reference>
<dbReference type="InterPro" id="IPR051181">
    <property type="entry name" value="CAF1_poly(A)_ribonucleases"/>
</dbReference>
<sequence length="469" mass="53885">MDVTRANFKDQLPEILKLIEESEFIAFDFEYSGLLSEHGRGPFPGKIERGRKPTMEERYQLSKESAERYCIFQMGICCLTWDTKSNRYLGRPFNFYITPAVIPSLHYDRNFSATGDAMAFHSKHGFDFNRLFGQGCTYLSHSEEVLVRDIRRLHEEDLENDVYVDEGEGSMLKAALKQIQAWDAERDGDTAAFLNIIPLETDRVFNAYQRRLLHQLLRNKFPHLIGQSYDKHFQVQPKIEDREVARAKVRDEHFEALLKEQRGVRIIIDKIKELKKPLVGHNCFGDLCYWIRMFDGSLPATLGEFRQLLRKDFGLIIDTKFLAMNMDRKLYGEISSGLQELVNKLGNQNLPRVEVPVGACNYDNGTRDHQAGCDSWNTARALVKMAVRMYNVGSDDPPAPAETTCEVDKRREQIGAALAVRPNRNGWCIMVDLEKTPAIARMPPWTSLFWVVFGGRLRVNGTIEGEFTI</sequence>
<dbReference type="InterPro" id="IPR006941">
    <property type="entry name" value="RNase_CAF1"/>
</dbReference>
<dbReference type="HOGENOM" id="CLU_018030_3_1_1"/>
<dbReference type="GO" id="GO:1990432">
    <property type="term" value="P:siRNA 3'-end processing"/>
    <property type="evidence" value="ECO:0007669"/>
    <property type="project" value="TreeGrafter"/>
</dbReference>
<gene>
    <name evidence="2" type="ORF">H072_7980</name>
</gene>
<dbReference type="eggNOG" id="KOG1990">
    <property type="taxonomic scope" value="Eukaryota"/>
</dbReference>
<keyword evidence="3" id="KW-1185">Reference proteome</keyword>
<dbReference type="SUPFAM" id="SSF53098">
    <property type="entry name" value="Ribonuclease H-like"/>
    <property type="match status" value="1"/>
</dbReference>
<name>S8AAU1_DACHA</name>
<dbReference type="GO" id="GO:0005634">
    <property type="term" value="C:nucleus"/>
    <property type="evidence" value="ECO:0007669"/>
    <property type="project" value="TreeGrafter"/>
</dbReference>
<dbReference type="Proteomes" id="UP000015100">
    <property type="component" value="Unassembled WGS sequence"/>
</dbReference>
<dbReference type="OrthoDB" id="1432093at2759"/>
<proteinExistence type="inferred from homology"/>
<dbReference type="PANTHER" id="PTHR15092">
    <property type="entry name" value="POLY A -SPECIFIC RIBONUCLEASE/TARGET OF EGR1, MEMBER 1"/>
    <property type="match status" value="1"/>
</dbReference>
<organism evidence="2 3">
    <name type="scientific">Dactylellina haptotyla (strain CBS 200.50)</name>
    <name type="common">Nematode-trapping fungus</name>
    <name type="synonym">Monacrosporium haptotylum</name>
    <dbReference type="NCBI Taxonomy" id="1284197"/>
    <lineage>
        <taxon>Eukaryota</taxon>
        <taxon>Fungi</taxon>
        <taxon>Dikarya</taxon>
        <taxon>Ascomycota</taxon>
        <taxon>Pezizomycotina</taxon>
        <taxon>Orbiliomycetes</taxon>
        <taxon>Orbiliales</taxon>
        <taxon>Orbiliaceae</taxon>
        <taxon>Dactylellina</taxon>
    </lineage>
</organism>
<dbReference type="OMA" id="LTTCHED"/>
<dbReference type="STRING" id="1284197.S8AAU1"/>
<dbReference type="AlphaFoldDB" id="S8AAU1"/>
<dbReference type="EMBL" id="AQGS01000575">
    <property type="protein sequence ID" value="EPS38216.1"/>
    <property type="molecule type" value="Genomic_DNA"/>
</dbReference>
<protein>
    <submittedName>
        <fullName evidence="2">Uncharacterized protein</fullName>
    </submittedName>
</protein>
<evidence type="ECO:0000256" key="1">
    <source>
        <dbReference type="ARBA" id="ARBA00008372"/>
    </source>
</evidence>
<dbReference type="PANTHER" id="PTHR15092:SF22">
    <property type="entry name" value="POLY(A)-SPECIFIC RIBONUCLEASE PNLDC1"/>
    <property type="match status" value="1"/>
</dbReference>
<reference evidence="3" key="2">
    <citation type="submission" date="2013-04" db="EMBL/GenBank/DDBJ databases">
        <title>Genomic mechanisms accounting for the adaptation to parasitism in nematode-trapping fungi.</title>
        <authorList>
            <person name="Ahren D.G."/>
        </authorList>
    </citation>
    <scope>NUCLEOTIDE SEQUENCE [LARGE SCALE GENOMIC DNA]</scope>
    <source>
        <strain evidence="3">CBS 200.50</strain>
    </source>
</reference>
<comment type="similarity">
    <text evidence="1">Belongs to the CAF1 family.</text>
</comment>
<dbReference type="GO" id="GO:0000175">
    <property type="term" value="F:3'-5'-RNA exonuclease activity"/>
    <property type="evidence" value="ECO:0007669"/>
    <property type="project" value="TreeGrafter"/>
</dbReference>
<dbReference type="InterPro" id="IPR012337">
    <property type="entry name" value="RNaseH-like_sf"/>
</dbReference>
<dbReference type="Gene3D" id="3.30.420.10">
    <property type="entry name" value="Ribonuclease H-like superfamily/Ribonuclease H"/>
    <property type="match status" value="2"/>
</dbReference>
<comment type="caution">
    <text evidence="2">The sequence shown here is derived from an EMBL/GenBank/DDBJ whole genome shotgun (WGS) entry which is preliminary data.</text>
</comment>
<evidence type="ECO:0000313" key="3">
    <source>
        <dbReference type="Proteomes" id="UP000015100"/>
    </source>
</evidence>
<dbReference type="GO" id="GO:0000289">
    <property type="term" value="P:nuclear-transcribed mRNA poly(A) tail shortening"/>
    <property type="evidence" value="ECO:0007669"/>
    <property type="project" value="TreeGrafter"/>
</dbReference>
<dbReference type="GO" id="GO:0003723">
    <property type="term" value="F:RNA binding"/>
    <property type="evidence" value="ECO:0007669"/>
    <property type="project" value="TreeGrafter"/>
</dbReference>
<dbReference type="GO" id="GO:1990431">
    <property type="term" value="P:priRNA 3'-end processing"/>
    <property type="evidence" value="ECO:0007669"/>
    <property type="project" value="TreeGrafter"/>
</dbReference>
<evidence type="ECO:0000313" key="2">
    <source>
        <dbReference type="EMBL" id="EPS38216.1"/>
    </source>
</evidence>
<accession>S8AAU1</accession>